<evidence type="ECO:0000256" key="2">
    <source>
        <dbReference type="ARBA" id="ARBA00022801"/>
    </source>
</evidence>
<name>A0A7M7H9D1_NASVI</name>
<organism evidence="7 8">
    <name type="scientific">Nasonia vitripennis</name>
    <name type="common">Parasitic wasp</name>
    <dbReference type="NCBI Taxonomy" id="7425"/>
    <lineage>
        <taxon>Eukaryota</taxon>
        <taxon>Metazoa</taxon>
        <taxon>Ecdysozoa</taxon>
        <taxon>Arthropoda</taxon>
        <taxon>Hexapoda</taxon>
        <taxon>Insecta</taxon>
        <taxon>Pterygota</taxon>
        <taxon>Neoptera</taxon>
        <taxon>Endopterygota</taxon>
        <taxon>Hymenoptera</taxon>
        <taxon>Apocrita</taxon>
        <taxon>Proctotrupomorpha</taxon>
        <taxon>Chalcidoidea</taxon>
        <taxon>Pteromalidae</taxon>
        <taxon>Pteromalinae</taxon>
        <taxon>Nasonia</taxon>
    </lineage>
</organism>
<feature type="compositionally biased region" description="Low complexity" evidence="5">
    <location>
        <begin position="585"/>
        <end position="605"/>
    </location>
</feature>
<dbReference type="AlphaFoldDB" id="A0A7M7H9D1"/>
<dbReference type="PROSITE" id="PS01032">
    <property type="entry name" value="PPM_1"/>
    <property type="match status" value="1"/>
</dbReference>
<dbReference type="RefSeq" id="XP_008215167.1">
    <property type="nucleotide sequence ID" value="XM_008216945.4"/>
</dbReference>
<dbReference type="Proteomes" id="UP000002358">
    <property type="component" value="Chromosome 1"/>
</dbReference>
<keyword evidence="1" id="KW-0479">Metal-binding</keyword>
<keyword evidence="2 4" id="KW-0378">Hydrolase</keyword>
<dbReference type="EnsemblMetazoa" id="XM_008216945">
    <property type="protein sequence ID" value="XP_008215167"/>
    <property type="gene ID" value="LOC100119158"/>
</dbReference>
<feature type="compositionally biased region" description="Polar residues" evidence="5">
    <location>
        <begin position="753"/>
        <end position="779"/>
    </location>
</feature>
<dbReference type="SMART" id="SM00332">
    <property type="entry name" value="PP2Cc"/>
    <property type="match status" value="1"/>
</dbReference>
<dbReference type="SMR" id="A0A7M7H9D1"/>
<dbReference type="CDD" id="cd00143">
    <property type="entry name" value="PP2Cc"/>
    <property type="match status" value="1"/>
</dbReference>
<protein>
    <recommendedName>
        <fullName evidence="6">PPM-type phosphatase domain-containing protein</fullName>
    </recommendedName>
</protein>
<dbReference type="Gene3D" id="3.60.40.10">
    <property type="entry name" value="PPM-type phosphatase domain"/>
    <property type="match status" value="1"/>
</dbReference>
<dbReference type="FunFam" id="3.60.40.10:FF:000060">
    <property type="entry name" value="Protein phosphatase 2c"/>
    <property type="match status" value="1"/>
</dbReference>
<evidence type="ECO:0000313" key="8">
    <source>
        <dbReference type="Proteomes" id="UP000002358"/>
    </source>
</evidence>
<dbReference type="GO" id="GO:0004722">
    <property type="term" value="F:protein serine/threonine phosphatase activity"/>
    <property type="evidence" value="ECO:0007669"/>
    <property type="project" value="InterPro"/>
</dbReference>
<dbReference type="InterPro" id="IPR015655">
    <property type="entry name" value="PP2C"/>
</dbReference>
<dbReference type="InterPro" id="IPR000222">
    <property type="entry name" value="PP2C_BS"/>
</dbReference>
<comment type="similarity">
    <text evidence="4">Belongs to the PP2C family.</text>
</comment>
<feature type="compositionally biased region" description="Low complexity" evidence="5">
    <location>
        <begin position="916"/>
        <end position="929"/>
    </location>
</feature>
<feature type="region of interest" description="Disordered" evidence="5">
    <location>
        <begin position="554"/>
        <end position="671"/>
    </location>
</feature>
<evidence type="ECO:0000256" key="3">
    <source>
        <dbReference type="ARBA" id="ARBA00022912"/>
    </source>
</evidence>
<feature type="compositionally biased region" description="Low complexity" evidence="5">
    <location>
        <begin position="968"/>
        <end position="988"/>
    </location>
</feature>
<reference evidence="7" key="1">
    <citation type="submission" date="2021-01" db="UniProtKB">
        <authorList>
            <consortium name="EnsemblMetazoa"/>
        </authorList>
    </citation>
    <scope>IDENTIFICATION</scope>
</reference>
<dbReference type="GeneID" id="100119158"/>
<dbReference type="Pfam" id="PF00481">
    <property type="entry name" value="PP2C"/>
    <property type="match status" value="1"/>
</dbReference>
<dbReference type="SUPFAM" id="SSF81606">
    <property type="entry name" value="PP2C-like"/>
    <property type="match status" value="1"/>
</dbReference>
<dbReference type="InterPro" id="IPR036457">
    <property type="entry name" value="PPM-type-like_dom_sf"/>
</dbReference>
<feature type="compositionally biased region" description="Low complexity" evidence="5">
    <location>
        <begin position="652"/>
        <end position="671"/>
    </location>
</feature>
<dbReference type="InterPro" id="IPR001932">
    <property type="entry name" value="PPM-type_phosphatase-like_dom"/>
</dbReference>
<dbReference type="OrthoDB" id="10025511at2759"/>
<feature type="compositionally biased region" description="Basic and acidic residues" evidence="5">
    <location>
        <begin position="723"/>
        <end position="732"/>
    </location>
</feature>
<evidence type="ECO:0000259" key="6">
    <source>
        <dbReference type="PROSITE" id="PS51746"/>
    </source>
</evidence>
<dbReference type="KEGG" id="nvi:100119158"/>
<evidence type="ECO:0000313" key="7">
    <source>
        <dbReference type="EnsemblMetazoa" id="XP_008215167"/>
    </source>
</evidence>
<feature type="region of interest" description="Disordered" evidence="5">
    <location>
        <begin position="956"/>
        <end position="988"/>
    </location>
</feature>
<feature type="region of interest" description="Disordered" evidence="5">
    <location>
        <begin position="915"/>
        <end position="935"/>
    </location>
</feature>
<dbReference type="CTD" id="31404"/>
<dbReference type="PROSITE" id="PS51746">
    <property type="entry name" value="PPM_2"/>
    <property type="match status" value="1"/>
</dbReference>
<evidence type="ECO:0000256" key="5">
    <source>
        <dbReference type="SAM" id="MobiDB-lite"/>
    </source>
</evidence>
<evidence type="ECO:0000256" key="4">
    <source>
        <dbReference type="RuleBase" id="RU003465"/>
    </source>
</evidence>
<dbReference type="InParanoid" id="A0A7M7H9D1"/>
<dbReference type="GO" id="GO:0046872">
    <property type="term" value="F:metal ion binding"/>
    <property type="evidence" value="ECO:0007669"/>
    <property type="project" value="UniProtKB-KW"/>
</dbReference>
<keyword evidence="3 4" id="KW-0904">Protein phosphatase</keyword>
<feature type="region of interest" description="Disordered" evidence="5">
    <location>
        <begin position="701"/>
        <end position="779"/>
    </location>
</feature>
<sequence>MPLSIGVNLRVTGHCNQGGRKYMEDMFSVAYQQSSNDRELEYAFFGIFDGHGGGEAATFAKENLMDIIVKQKNFWSDNDEDVLKAIRDGYVNTHYAMWRELDKWPRTASGLPSTAGTTASIAFIRKGKIYIGHVGDSGIILGYQEKGDPLWKSKALTRDHKPECCTEMTRIQESGGKVVSKSGVPRVVWNRPRLGHKGPVRRSTHIDEIPFLAVARSLGDLWSYNSELDTFVVSPEPDVKVVKIDVKSHRCLIFGTDGLWNMLSPQAAVAIVQAAEKHNEKHLIASQQTGNGQNDAQMWINPSKSLVDRALDRWSSTRLRADNTSVVTLMLDPPGPTHSEILLSQKRDGVRPPAPVVEPEMVHNSFPSPQIRPPFAKPEPEIYNPFPRSPVTATKLPSYSELQKHPDSSNHLFENSTASTNLTNLESTSSGCSKYAAYLSKEEASTSNIIPNQSFVEPPQLEESIQVAEISSSNFSDEHSTTTTVTVSVEETTMLVSETEGTIVESTLCTEETRTTVESVAAGDIDVTLEMAETKFLLEKESWLQKVPEAEKFTDEVENTDLQPIKFSEPPSGPRLRRGVHEPSGNSTKSTTTATTPTNGPALTTRRMGSVAPISGIVIRQTLNSRRRHSTGAPPNNQRQQQRQRRSLTPKSSSAATTYLASSASASSNSLKRGSKVLLIGESGFDEPRVGVGTRNTTECKYEAKDNSGNSDSGEPCLKRRTRSEDVRKMQDENDPANQKVDQQHSRLRWPGNESSISRTNGVLNSSTGSIQERRLSSPNSFKRRNLEKKVTPVKTIRRPSINRSTNRIQMRDSFWEQQGRASRTGASCSSNRRQTVVGIISSIAESVSASTSNSSSSSAPKRWLRSDTIAATPIKTLRSRNVDIAGHTVSAQVAHQHGAVKTNRIIEHATKLKQTTTPASTTGAAGSPVTPQTPAVAKVKSTNCASTPVSIATPNRTKQSCSVSPVGGTSTSCASTGGTSTTPSATTSTVLISKRAKTPYNPSAISLSTRSRIKRFSK</sequence>
<accession>A0A7M7H9D1</accession>
<dbReference type="PANTHER" id="PTHR47992">
    <property type="entry name" value="PROTEIN PHOSPHATASE"/>
    <property type="match status" value="1"/>
</dbReference>
<feature type="domain" description="PPM-type phosphatase" evidence="6">
    <location>
        <begin position="10"/>
        <end position="331"/>
    </location>
</feature>
<evidence type="ECO:0000256" key="1">
    <source>
        <dbReference type="ARBA" id="ARBA00022723"/>
    </source>
</evidence>
<proteinExistence type="inferred from homology"/>
<keyword evidence="8" id="KW-1185">Reference proteome</keyword>